<dbReference type="InterPro" id="IPR006633">
    <property type="entry name" value="Carb-bd_sugar_hydrolysis-dom"/>
</dbReference>
<dbReference type="Proteomes" id="UP000740329">
    <property type="component" value="Unassembled WGS sequence"/>
</dbReference>
<keyword evidence="3" id="KW-0833">Ubl conjugation pathway</keyword>
<organism evidence="6 7">
    <name type="scientific">Methanococcus voltae</name>
    <dbReference type="NCBI Taxonomy" id="2188"/>
    <lineage>
        <taxon>Archaea</taxon>
        <taxon>Methanobacteriati</taxon>
        <taxon>Methanobacteriota</taxon>
        <taxon>Methanomada group</taxon>
        <taxon>Methanococci</taxon>
        <taxon>Methanococcales</taxon>
        <taxon>Methanococcaceae</taxon>
        <taxon>Methanococcus</taxon>
    </lineage>
</organism>
<dbReference type="PANTHER" id="PTHR22990">
    <property type="entry name" value="F-BOX ONLY PROTEIN"/>
    <property type="match status" value="1"/>
</dbReference>
<dbReference type="SUPFAM" id="SSF51126">
    <property type="entry name" value="Pectin lyase-like"/>
    <property type="match status" value="2"/>
</dbReference>
<dbReference type="InterPro" id="IPR006626">
    <property type="entry name" value="PbH1"/>
</dbReference>
<dbReference type="Pfam" id="PF05048">
    <property type="entry name" value="NosD"/>
    <property type="match status" value="2"/>
</dbReference>
<feature type="domain" description="Carbohydrate-binding/sugar hydrolysis" evidence="5">
    <location>
        <begin position="29"/>
        <end position="159"/>
    </location>
</feature>
<evidence type="ECO:0000256" key="2">
    <source>
        <dbReference type="ARBA" id="ARBA00022737"/>
    </source>
</evidence>
<dbReference type="InterPro" id="IPR051550">
    <property type="entry name" value="SCF-Subunits/Alg-Epimerases"/>
</dbReference>
<comment type="pathway">
    <text evidence="1">Protein modification; protein ubiquitination.</text>
</comment>
<reference evidence="6" key="1">
    <citation type="submission" date="2021-03" db="EMBL/GenBank/DDBJ databases">
        <title>Genomic Encyclopedia of Type Strains, Phase IV (KMG-V): Genome sequencing to study the core and pangenomes of soil and plant-associated prokaryotes.</title>
        <authorList>
            <person name="Whitman W."/>
        </authorList>
    </citation>
    <scope>NUCLEOTIDE SEQUENCE</scope>
    <source>
        <strain evidence="6">C4</strain>
    </source>
</reference>
<dbReference type="PANTHER" id="PTHR22990:SF15">
    <property type="entry name" value="F-BOX ONLY PROTEIN 10"/>
    <property type="match status" value="1"/>
</dbReference>
<dbReference type="InterPro" id="IPR011050">
    <property type="entry name" value="Pectin_lyase_fold/virulence"/>
</dbReference>
<evidence type="ECO:0000256" key="3">
    <source>
        <dbReference type="ARBA" id="ARBA00022786"/>
    </source>
</evidence>
<keyword evidence="2" id="KW-0677">Repeat</keyword>
<dbReference type="EMBL" id="JAGGMV010000001">
    <property type="protein sequence ID" value="MBP2201228.1"/>
    <property type="molecule type" value="Genomic_DNA"/>
</dbReference>
<dbReference type="InterPro" id="IPR012334">
    <property type="entry name" value="Pectin_lyas_fold"/>
</dbReference>
<comment type="caution">
    <text evidence="6">The sequence shown here is derived from an EMBL/GenBank/DDBJ whole genome shotgun (WGS) entry which is preliminary data.</text>
</comment>
<evidence type="ECO:0000259" key="5">
    <source>
        <dbReference type="SMART" id="SM00722"/>
    </source>
</evidence>
<sequence>MKICTEIVFFMLLMVTLLAVNTAYADTEINSSEYTINKSGKYYLAENIICNSSNNCISITCNDVVVDGRGFTLDGNNSGINGIYMIGMSTQLRNITLKNLRIINFTNNGIYQYNAISGLIKNNTICHNGMNGITVYNTYIYEILNNNISSNKVHGFTAYYSNSNNIINNTLDQNNQYGIYLYYSINNILENNTLSKNKWHELYIESSDRTKIKNTTISSNDSLGIAILDSEYNVLNNNSLNSGGISITGRFLENWNTHTFENNTVDRKPIYYYKDVNNSIVPEDAGQVILANCNDFLIENITVSNLFTGLQMAYSSNNTLNNVEISNSENGMLLFMSNNSSLLNNKIYLNENYGIYLQFSNNNTIYNCNISNNKDGFKFFLANNNTLSSNLLKNNEIGIYLSNLNDNAIYNNIFNNTENIKTGRVVGLNYWNTTKENGGGNYWFTPNGTGFSETNADTNNDGFCDEPYSIIINNIDYLPKYLKKEEPTPTKDNNNNRRRTIDASDSIESKSLRRTVSDSTVVYGSNFDKQLANSLKENTYSDDTEIDGDTIILGGPVSNRIANQYNDRFSIPVTNDNPGTNRGIIQVISIPSGSSSIVQSYKLIYIAGSDRLGTEAALKYFETLTELPDEPITVEWVDGKSVLV</sequence>
<dbReference type="NCBIfam" id="TIGR03804">
    <property type="entry name" value="para_beta_helix"/>
    <property type="match status" value="4"/>
</dbReference>
<dbReference type="RefSeq" id="WP_209590680.1">
    <property type="nucleotide sequence ID" value="NZ_JAGGMV010000001.1"/>
</dbReference>
<dbReference type="SMART" id="SM00710">
    <property type="entry name" value="PbH1"/>
    <property type="match status" value="13"/>
</dbReference>
<name>A0A8J7S4H0_METVO</name>
<evidence type="ECO:0000313" key="7">
    <source>
        <dbReference type="Proteomes" id="UP000740329"/>
    </source>
</evidence>
<gene>
    <name evidence="6" type="ORF">J3E07_000626</name>
</gene>
<dbReference type="InterPro" id="IPR022441">
    <property type="entry name" value="Para_beta_helix_rpt-2"/>
</dbReference>
<feature type="domain" description="Carbohydrate-binding/sugar hydrolysis" evidence="5">
    <location>
        <begin position="325"/>
        <end position="466"/>
    </location>
</feature>
<dbReference type="InterPro" id="IPR022651">
    <property type="entry name" value="S_layer_C"/>
</dbReference>
<proteinExistence type="predicted"/>
<evidence type="ECO:0000313" key="6">
    <source>
        <dbReference type="EMBL" id="MBP2201228.1"/>
    </source>
</evidence>
<dbReference type="AlphaFoldDB" id="A0A8J7S4H0"/>
<dbReference type="Gene3D" id="2.160.20.10">
    <property type="entry name" value="Single-stranded right-handed beta-helix, Pectin lyase-like"/>
    <property type="match status" value="2"/>
</dbReference>
<protein>
    <submittedName>
        <fullName evidence="6">Parallel beta-helix repeat protein</fullName>
    </submittedName>
</protein>
<dbReference type="Pfam" id="PF05124">
    <property type="entry name" value="S_layer_C"/>
    <property type="match status" value="1"/>
</dbReference>
<feature type="region of interest" description="Disordered" evidence="4">
    <location>
        <begin position="484"/>
        <end position="506"/>
    </location>
</feature>
<evidence type="ECO:0000256" key="4">
    <source>
        <dbReference type="SAM" id="MobiDB-lite"/>
    </source>
</evidence>
<accession>A0A8J7S4H0</accession>
<dbReference type="SMART" id="SM00722">
    <property type="entry name" value="CASH"/>
    <property type="match status" value="2"/>
</dbReference>
<evidence type="ECO:0000256" key="1">
    <source>
        <dbReference type="ARBA" id="ARBA00004906"/>
    </source>
</evidence>
<dbReference type="InterPro" id="IPR007742">
    <property type="entry name" value="NosD_dom"/>
</dbReference>